<dbReference type="EMBL" id="CP007451">
    <property type="protein sequence ID" value="AHW61450.1"/>
    <property type="molecule type" value="Genomic_DNA"/>
</dbReference>
<keyword evidence="5" id="KW-1185">Reference proteome</keyword>
<dbReference type="GO" id="GO:0005524">
    <property type="term" value="F:ATP binding"/>
    <property type="evidence" value="ECO:0007669"/>
    <property type="project" value="InterPro"/>
</dbReference>
<dbReference type="eggNOG" id="COG4804">
    <property type="taxonomic scope" value="Bacteria"/>
</dbReference>
<reference evidence="3 5" key="1">
    <citation type="submission" date="2014-03" db="EMBL/GenBank/DDBJ databases">
        <title>Complete genome sequence of a deeply braunched marine Bacteroidia bacterium Draconibacterium orientale type strain FH5T.</title>
        <authorList>
            <person name="Li X."/>
            <person name="Wang X."/>
            <person name="Xie Z."/>
            <person name="Du Z."/>
            <person name="Chen G."/>
        </authorList>
    </citation>
    <scope>NUCLEOTIDE SEQUENCE [LARGE SCALE GENOMIC DNA]</scope>
    <source>
        <strain evidence="3 5">FH5</strain>
    </source>
</reference>
<dbReference type="GO" id="GO:0000731">
    <property type="term" value="P:DNA synthesis involved in DNA repair"/>
    <property type="evidence" value="ECO:0007669"/>
    <property type="project" value="TreeGrafter"/>
</dbReference>
<dbReference type="InterPro" id="IPR041527">
    <property type="entry name" value="YhcG_N"/>
</dbReference>
<protein>
    <submittedName>
        <fullName evidence="4">Predicted ATPase</fullName>
    </submittedName>
</protein>
<dbReference type="InterPro" id="IPR027417">
    <property type="entry name" value="P-loop_NTPase"/>
</dbReference>
<sequence>MERLINKLYEDIIDVTQKWNRKNINELRFKIGETISNFYAESKGVFKEKSEIIEKEISEFYRKYQLKEDQLKTDKYKKSAPWDKLKTALSDVLKTDSMGVGFSTTNLGLMQQFYRKYRNTPDSLELAFQLDWSHNVELIKDKLNEDERKYYLKNAVDKKWSVKELQRQINEESYDDFLRVLEESNYRFKINRLEINNYKSLVDIELPNPSSLLVFAGANASGKSSVFEAIEFLMHSSMTTGKIALDIFGGPEKIVNFNAQKLKNEKATLTIKLGLEFESNENKEIIDFGLNYELGTEKIQKEFTDITTLDTRIMESFSRIYIDNFKRAENKLKLYNKLWLDASNLNKILKTILGDTTKKDEIIEWMQVLIPGIESIKIAEDLSGKEELQVFEKAFPDKPITGGLISEGTFNIIALLAVFYQADKQQFICIEEPETGLNPAILQELVPFFREMVNKYGHHIWVTTHSVSLVAQLNEEELVIVNKKDGKTNLYPCQEGDFEELRGDEAWMNKMLKGGGLPW</sequence>
<dbReference type="PANTHER" id="PTHR32182:SF22">
    <property type="entry name" value="ATP-DEPENDENT ENDONUCLEASE, OLD FAMILY-RELATED"/>
    <property type="match status" value="1"/>
</dbReference>
<accession>X5E1W2</accession>
<dbReference type="SUPFAM" id="SSF52540">
    <property type="entry name" value="P-loop containing nucleoside triphosphate hydrolases"/>
    <property type="match status" value="1"/>
</dbReference>
<feature type="domain" description="YhcG N-terminal" evidence="2">
    <location>
        <begin position="83"/>
        <end position="175"/>
    </location>
</feature>
<dbReference type="GO" id="GO:0016887">
    <property type="term" value="F:ATP hydrolysis activity"/>
    <property type="evidence" value="ECO:0007669"/>
    <property type="project" value="InterPro"/>
</dbReference>
<evidence type="ECO:0000259" key="2">
    <source>
        <dbReference type="Pfam" id="PF17761"/>
    </source>
</evidence>
<dbReference type="AlphaFoldDB" id="X5E1W2"/>
<name>X5E1W2_9BACT</name>
<evidence type="ECO:0000259" key="1">
    <source>
        <dbReference type="Pfam" id="PF13304"/>
    </source>
</evidence>
<dbReference type="Pfam" id="PF17761">
    <property type="entry name" value="DUF1016_N"/>
    <property type="match status" value="1"/>
</dbReference>
<evidence type="ECO:0000313" key="3">
    <source>
        <dbReference type="EMBL" id="AHW61450.1"/>
    </source>
</evidence>
<dbReference type="GO" id="GO:0006302">
    <property type="term" value="P:double-strand break repair"/>
    <property type="evidence" value="ECO:0007669"/>
    <property type="project" value="TreeGrafter"/>
</dbReference>
<dbReference type="eggNOG" id="COG4637">
    <property type="taxonomic scope" value="Bacteria"/>
</dbReference>
<dbReference type="Pfam" id="PF13304">
    <property type="entry name" value="AAA_21"/>
    <property type="match status" value="1"/>
</dbReference>
<dbReference type="Proteomes" id="UP000023772">
    <property type="component" value="Chromosome"/>
</dbReference>
<dbReference type="Proteomes" id="UP000181981">
    <property type="component" value="Unassembled WGS sequence"/>
</dbReference>
<dbReference type="RefSeq" id="WP_038554558.1">
    <property type="nucleotide sequence ID" value="NZ_FOHT01000006.1"/>
</dbReference>
<proteinExistence type="predicted"/>
<reference evidence="4 6" key="2">
    <citation type="submission" date="2016-10" db="EMBL/GenBank/DDBJ databases">
        <authorList>
            <person name="de Groot N.N."/>
        </authorList>
    </citation>
    <scope>NUCLEOTIDE SEQUENCE [LARGE SCALE GENOMIC DNA]</scope>
    <source>
        <strain evidence="4 6">DSM 25947</strain>
    </source>
</reference>
<dbReference type="KEGG" id="dori:FH5T_01315"/>
<organism evidence="4 6">
    <name type="scientific">Draconibacterium orientale</name>
    <dbReference type="NCBI Taxonomy" id="1168034"/>
    <lineage>
        <taxon>Bacteria</taxon>
        <taxon>Pseudomonadati</taxon>
        <taxon>Bacteroidota</taxon>
        <taxon>Bacteroidia</taxon>
        <taxon>Marinilabiliales</taxon>
        <taxon>Prolixibacteraceae</taxon>
        <taxon>Draconibacterium</taxon>
    </lineage>
</organism>
<dbReference type="PANTHER" id="PTHR32182">
    <property type="entry name" value="DNA REPLICATION AND REPAIR PROTEIN RECF"/>
    <property type="match status" value="1"/>
</dbReference>
<dbReference type="STRING" id="1168034.FH5T_01315"/>
<evidence type="ECO:0000313" key="6">
    <source>
        <dbReference type="Proteomes" id="UP000181981"/>
    </source>
</evidence>
<dbReference type="EMBL" id="FOHT01000006">
    <property type="protein sequence ID" value="SET12482.1"/>
    <property type="molecule type" value="Genomic_DNA"/>
</dbReference>
<dbReference type="OrthoDB" id="9801263at2"/>
<feature type="domain" description="ATPase AAA-type core" evidence="1">
    <location>
        <begin position="213"/>
        <end position="470"/>
    </location>
</feature>
<evidence type="ECO:0000313" key="5">
    <source>
        <dbReference type="Proteomes" id="UP000023772"/>
    </source>
</evidence>
<evidence type="ECO:0000313" key="4">
    <source>
        <dbReference type="EMBL" id="SET12482.1"/>
    </source>
</evidence>
<dbReference type="InterPro" id="IPR003959">
    <property type="entry name" value="ATPase_AAA_core"/>
</dbReference>
<dbReference type="Gene3D" id="3.40.50.300">
    <property type="entry name" value="P-loop containing nucleotide triphosphate hydrolases"/>
    <property type="match status" value="1"/>
</dbReference>
<dbReference type="HOGENOM" id="CLU_524528_0_0_10"/>
<gene>
    <name evidence="3" type="ORF">FH5T_01315</name>
    <name evidence="4" type="ORF">SAMN05444285_10694</name>
</gene>